<evidence type="ECO:0000259" key="2">
    <source>
        <dbReference type="PROSITE" id="PS50164"/>
    </source>
</evidence>
<dbReference type="InterPro" id="IPR035901">
    <property type="entry name" value="GIY-YIG_endonuc_sf"/>
</dbReference>
<dbReference type="PANTHER" id="PTHR34477">
    <property type="entry name" value="UPF0213 PROTEIN YHBQ"/>
    <property type="match status" value="1"/>
</dbReference>
<dbReference type="Proteomes" id="UP000229307">
    <property type="component" value="Unassembled WGS sequence"/>
</dbReference>
<dbReference type="Pfam" id="PF01541">
    <property type="entry name" value="GIY-YIG"/>
    <property type="match status" value="1"/>
</dbReference>
<comment type="caution">
    <text evidence="3">The sequence shown here is derived from an EMBL/GenBank/DDBJ whole genome shotgun (WGS) entry which is preliminary data.</text>
</comment>
<name>A0A2M7SDY1_9BACT</name>
<dbReference type="EMBL" id="PFMR01000086">
    <property type="protein sequence ID" value="PIZ17745.1"/>
    <property type="molecule type" value="Genomic_DNA"/>
</dbReference>
<dbReference type="Gene3D" id="3.40.1440.10">
    <property type="entry name" value="GIY-YIG endonuclease"/>
    <property type="match status" value="1"/>
</dbReference>
<proteinExistence type="inferred from homology"/>
<sequence>MKRAKSIKRFFVYILKCKDGTFYTGYTNNLKKRIALHNTGKGAKYVKGRGPVKLVYAKVYVFRRHAMKTERKIKTMSKKRKIKLIGTCGKIIQRFLK</sequence>
<gene>
    <name evidence="3" type="ORF">COY52_02765</name>
</gene>
<evidence type="ECO:0000256" key="1">
    <source>
        <dbReference type="ARBA" id="ARBA00007435"/>
    </source>
</evidence>
<dbReference type="SMART" id="SM00465">
    <property type="entry name" value="GIYc"/>
    <property type="match status" value="1"/>
</dbReference>
<dbReference type="CDD" id="cd10456">
    <property type="entry name" value="GIY-YIG_UPF0213"/>
    <property type="match status" value="1"/>
</dbReference>
<dbReference type="PROSITE" id="PS50164">
    <property type="entry name" value="GIY_YIG"/>
    <property type="match status" value="1"/>
</dbReference>
<evidence type="ECO:0000313" key="4">
    <source>
        <dbReference type="Proteomes" id="UP000229307"/>
    </source>
</evidence>
<protein>
    <recommendedName>
        <fullName evidence="2">GIY-YIG domain-containing protein</fullName>
    </recommendedName>
</protein>
<evidence type="ECO:0000313" key="3">
    <source>
        <dbReference type="EMBL" id="PIZ17745.1"/>
    </source>
</evidence>
<comment type="similarity">
    <text evidence="1">Belongs to the UPF0213 family.</text>
</comment>
<dbReference type="InterPro" id="IPR000305">
    <property type="entry name" value="GIY-YIG_endonuc"/>
</dbReference>
<dbReference type="SUPFAM" id="SSF82771">
    <property type="entry name" value="GIY-YIG endonuclease"/>
    <property type="match status" value="1"/>
</dbReference>
<dbReference type="PANTHER" id="PTHR34477:SF1">
    <property type="entry name" value="UPF0213 PROTEIN YHBQ"/>
    <property type="match status" value="1"/>
</dbReference>
<reference evidence="4" key="1">
    <citation type="submission" date="2017-09" db="EMBL/GenBank/DDBJ databases">
        <title>Depth-based differentiation of microbial function through sediment-hosted aquifers and enrichment of novel symbionts in the deep terrestrial subsurface.</title>
        <authorList>
            <person name="Probst A.J."/>
            <person name="Ladd B."/>
            <person name="Jarett J.K."/>
            <person name="Geller-Mcgrath D.E."/>
            <person name="Sieber C.M.K."/>
            <person name="Emerson J.B."/>
            <person name="Anantharaman K."/>
            <person name="Thomas B.C."/>
            <person name="Malmstrom R."/>
            <person name="Stieglmeier M."/>
            <person name="Klingl A."/>
            <person name="Woyke T."/>
            <person name="Ryan C.M."/>
            <person name="Banfield J.F."/>
        </authorList>
    </citation>
    <scope>NUCLEOTIDE SEQUENCE [LARGE SCALE GENOMIC DNA]</scope>
</reference>
<organism evidence="3 4">
    <name type="scientific">Candidatus Desantisbacteria bacterium CG_4_10_14_0_8_um_filter_48_22</name>
    <dbReference type="NCBI Taxonomy" id="1974543"/>
    <lineage>
        <taxon>Bacteria</taxon>
        <taxon>Candidatus Desantisiibacteriota</taxon>
    </lineage>
</organism>
<dbReference type="InterPro" id="IPR050190">
    <property type="entry name" value="UPF0213_domain"/>
</dbReference>
<feature type="domain" description="GIY-YIG" evidence="2">
    <location>
        <begin position="8"/>
        <end position="83"/>
    </location>
</feature>
<dbReference type="AlphaFoldDB" id="A0A2M7SDY1"/>
<accession>A0A2M7SDY1</accession>